<dbReference type="EMBL" id="CAXDID020000088">
    <property type="protein sequence ID" value="CAL6021289.1"/>
    <property type="molecule type" value="Genomic_DNA"/>
</dbReference>
<reference evidence="4 7" key="2">
    <citation type="submission" date="2024-07" db="EMBL/GenBank/DDBJ databases">
        <authorList>
            <person name="Akdeniz Z."/>
        </authorList>
    </citation>
    <scope>NUCLEOTIDE SEQUENCE [LARGE SCALE GENOMIC DNA]</scope>
</reference>
<organism evidence="1">
    <name type="scientific">Hexamita inflata</name>
    <dbReference type="NCBI Taxonomy" id="28002"/>
    <lineage>
        <taxon>Eukaryota</taxon>
        <taxon>Metamonada</taxon>
        <taxon>Diplomonadida</taxon>
        <taxon>Hexamitidae</taxon>
        <taxon>Hexamitinae</taxon>
        <taxon>Hexamita</taxon>
    </lineage>
</organism>
<dbReference type="EMBL" id="CATOUU010000681">
    <property type="protein sequence ID" value="CAI9940804.1"/>
    <property type="molecule type" value="Genomic_DNA"/>
</dbReference>
<gene>
    <name evidence="1" type="ORF">HINF_LOCUS22001</name>
    <name evidence="5" type="ORF">HINF_LOCUS25820</name>
    <name evidence="6" type="ORF">HINF_LOCUS28099</name>
    <name evidence="2" type="ORF">HINF_LOCUS28449</name>
    <name evidence="3" type="ORF">HINF_LOCUS39781</name>
    <name evidence="4" type="ORF">HINF_LOCUS6952</name>
</gene>
<reference evidence="1" key="1">
    <citation type="submission" date="2023-06" db="EMBL/GenBank/DDBJ databases">
        <authorList>
            <person name="Kurt Z."/>
        </authorList>
    </citation>
    <scope>NUCLEOTIDE SEQUENCE</scope>
</reference>
<name>A0AA86PAY4_9EUKA</name>
<accession>A0AA86PAY4</accession>
<evidence type="ECO:0000313" key="4">
    <source>
        <dbReference type="EMBL" id="CAL5982055.1"/>
    </source>
</evidence>
<dbReference type="AlphaFoldDB" id="A0AA86PAY4"/>
<sequence>MQTCQIVETKFFGQTIHTGFYSIQNNCIVAFYYRRAEKVEYFYNLSALKVQQHWDSTSLYDSQKKVRILVKQQIELDSIAPAELEESDKFYDFEPQGSNVYDEKVETPMSFKAGGLLRYFDE</sequence>
<dbReference type="EMBL" id="CATOUU010000831">
    <property type="protein sequence ID" value="CAI9952136.1"/>
    <property type="molecule type" value="Genomic_DNA"/>
</dbReference>
<evidence type="ECO:0000313" key="6">
    <source>
        <dbReference type="EMBL" id="CAL6021289.1"/>
    </source>
</evidence>
<comment type="caution">
    <text evidence="1">The sequence shown here is derived from an EMBL/GenBank/DDBJ whole genome shotgun (WGS) entry which is preliminary data.</text>
</comment>
<evidence type="ECO:0000313" key="1">
    <source>
        <dbReference type="EMBL" id="CAI9934356.1"/>
    </source>
</evidence>
<evidence type="ECO:0000313" key="5">
    <source>
        <dbReference type="EMBL" id="CAL6017080.1"/>
    </source>
</evidence>
<evidence type="ECO:0000313" key="7">
    <source>
        <dbReference type="Proteomes" id="UP001642409"/>
    </source>
</evidence>
<dbReference type="EMBL" id="CAXDID020000014">
    <property type="protein sequence ID" value="CAL5982055.1"/>
    <property type="molecule type" value="Genomic_DNA"/>
</dbReference>
<dbReference type="Proteomes" id="UP001642409">
    <property type="component" value="Unassembled WGS sequence"/>
</dbReference>
<dbReference type="EMBL" id="CAXDID020000077">
    <property type="protein sequence ID" value="CAL6017080.1"/>
    <property type="molecule type" value="Genomic_DNA"/>
</dbReference>
<keyword evidence="7" id="KW-1185">Reference proteome</keyword>
<protein>
    <submittedName>
        <fullName evidence="4">Hypothetical_protein</fullName>
    </submittedName>
</protein>
<evidence type="ECO:0000313" key="3">
    <source>
        <dbReference type="EMBL" id="CAI9952136.1"/>
    </source>
</evidence>
<proteinExistence type="predicted"/>
<dbReference type="EMBL" id="CATOUU010000564">
    <property type="protein sequence ID" value="CAI9934356.1"/>
    <property type="molecule type" value="Genomic_DNA"/>
</dbReference>
<evidence type="ECO:0000313" key="2">
    <source>
        <dbReference type="EMBL" id="CAI9940804.1"/>
    </source>
</evidence>